<dbReference type="InterPro" id="IPR039765">
    <property type="entry name" value="Yip5/YIPF1/YIPF2"/>
</dbReference>
<feature type="compositionally biased region" description="Basic and acidic residues" evidence="6">
    <location>
        <begin position="387"/>
        <end position="411"/>
    </location>
</feature>
<organism evidence="9 10">
    <name type="scientific">Acrobeloides nanus</name>
    <dbReference type="NCBI Taxonomy" id="290746"/>
    <lineage>
        <taxon>Eukaryota</taxon>
        <taxon>Metazoa</taxon>
        <taxon>Ecdysozoa</taxon>
        <taxon>Nematoda</taxon>
        <taxon>Chromadorea</taxon>
        <taxon>Rhabditida</taxon>
        <taxon>Tylenchina</taxon>
        <taxon>Cephalobomorpha</taxon>
        <taxon>Cephaloboidea</taxon>
        <taxon>Cephalobidae</taxon>
        <taxon>Acrobeloides</taxon>
    </lineage>
</organism>
<evidence type="ECO:0000256" key="3">
    <source>
        <dbReference type="ARBA" id="ARBA00022692"/>
    </source>
</evidence>
<feature type="domain" description="Yip1" evidence="8">
    <location>
        <begin position="103"/>
        <end position="257"/>
    </location>
</feature>
<feature type="transmembrane region" description="Helical" evidence="7">
    <location>
        <begin position="239"/>
        <end position="259"/>
    </location>
</feature>
<evidence type="ECO:0000259" key="8">
    <source>
        <dbReference type="Pfam" id="PF04893"/>
    </source>
</evidence>
<feature type="transmembrane region" description="Helical" evidence="7">
    <location>
        <begin position="210"/>
        <end position="232"/>
    </location>
</feature>
<reference evidence="10" key="1">
    <citation type="submission" date="2022-11" db="UniProtKB">
        <authorList>
            <consortium name="WormBaseParasite"/>
        </authorList>
    </citation>
    <scope>IDENTIFICATION</scope>
</reference>
<comment type="similarity">
    <text evidence="2">Belongs to the YIP1 family.</text>
</comment>
<keyword evidence="9" id="KW-1185">Reference proteome</keyword>
<feature type="compositionally biased region" description="Polar residues" evidence="6">
    <location>
        <begin position="359"/>
        <end position="370"/>
    </location>
</feature>
<keyword evidence="3 7" id="KW-0812">Transmembrane</keyword>
<feature type="compositionally biased region" description="Basic and acidic residues" evidence="6">
    <location>
        <begin position="344"/>
        <end position="358"/>
    </location>
</feature>
<evidence type="ECO:0000313" key="9">
    <source>
        <dbReference type="Proteomes" id="UP000887540"/>
    </source>
</evidence>
<name>A0A914BXN5_9BILA</name>
<accession>A0A914BXN5</accession>
<dbReference type="GO" id="GO:0031267">
    <property type="term" value="F:small GTPase binding"/>
    <property type="evidence" value="ECO:0007669"/>
    <property type="project" value="InterPro"/>
</dbReference>
<evidence type="ECO:0000256" key="4">
    <source>
        <dbReference type="ARBA" id="ARBA00022989"/>
    </source>
</evidence>
<dbReference type="AlphaFoldDB" id="A0A914BXN5"/>
<dbReference type="GO" id="GO:0016192">
    <property type="term" value="P:vesicle-mediated transport"/>
    <property type="evidence" value="ECO:0007669"/>
    <property type="project" value="InterPro"/>
</dbReference>
<dbReference type="Proteomes" id="UP000887540">
    <property type="component" value="Unplaced"/>
</dbReference>
<evidence type="ECO:0000313" key="10">
    <source>
        <dbReference type="WBParaSite" id="ACRNAN_Path_1236.g4833.t3"/>
    </source>
</evidence>
<dbReference type="PANTHER" id="PTHR12822:SF2">
    <property type="entry name" value="PROTEIN YIPF"/>
    <property type="match status" value="1"/>
</dbReference>
<keyword evidence="5 7" id="KW-0472">Membrane</keyword>
<proteinExistence type="inferred from homology"/>
<dbReference type="PANTHER" id="PTHR12822">
    <property type="entry name" value="PROTEIN YIPF"/>
    <property type="match status" value="1"/>
</dbReference>
<protein>
    <submittedName>
        <fullName evidence="10">Protein YIPF</fullName>
    </submittedName>
</protein>
<evidence type="ECO:0000256" key="1">
    <source>
        <dbReference type="ARBA" id="ARBA00004141"/>
    </source>
</evidence>
<evidence type="ECO:0000256" key="5">
    <source>
        <dbReference type="ARBA" id="ARBA00023136"/>
    </source>
</evidence>
<feature type="region of interest" description="Disordered" evidence="6">
    <location>
        <begin position="318"/>
        <end position="420"/>
    </location>
</feature>
<dbReference type="Pfam" id="PF04893">
    <property type="entry name" value="Yip1"/>
    <property type="match status" value="1"/>
</dbReference>
<dbReference type="GO" id="GO:0005794">
    <property type="term" value="C:Golgi apparatus"/>
    <property type="evidence" value="ECO:0007669"/>
    <property type="project" value="InterPro"/>
</dbReference>
<evidence type="ECO:0000256" key="6">
    <source>
        <dbReference type="SAM" id="MobiDB-lite"/>
    </source>
</evidence>
<keyword evidence="4 7" id="KW-1133">Transmembrane helix</keyword>
<dbReference type="WBParaSite" id="ACRNAN_Path_1236.g4833.t3">
    <property type="protein sequence ID" value="ACRNAN_Path_1236.g4833.t3"/>
    <property type="gene ID" value="ACRNAN_Path_1236.g4833"/>
</dbReference>
<sequence length="420" mass="46239">MSNLQFQDFNFGDLADSPFTAASSNSGQDYKPANKQHSIIPGLVGNTDEGSATTTSGLQNNVFSFKFYQQYFDVDTEQVQNRLLNSFIPKWSKNFITDYIQPLPDLYGPLWICITLIFSTAICGNLAHYIDTNGEGDSRPGNDFSLVTGASSLVASYVILVPFFIYCLLWYRKSAIQYSYLEILCAYGYSLSIFIPVSILWVVHYQWFRWSLIIVSLVLSGTVIVQWVWSAIKTDSNRMVAYGAVLGTLGLHALLAIAFKVAYGAVLGTLGLHALLAIAFKEFYFDSVILPQGRSSAPTIDSLPSTLSPQALVASSALAPAPSSNNTQENNVKGVAQNAVQSEQNKKPVADSQVRDDSQTQGNEKTNLTITEPKESTKAQLTSSSNKESKNEDGKPLQKNENNDETKKINQEHNTTTIKE</sequence>
<evidence type="ECO:0000256" key="2">
    <source>
        <dbReference type="ARBA" id="ARBA00010596"/>
    </source>
</evidence>
<dbReference type="InterPro" id="IPR006977">
    <property type="entry name" value="Yip1_dom"/>
</dbReference>
<comment type="subcellular location">
    <subcellularLocation>
        <location evidence="1">Membrane</location>
        <topology evidence="1">Multi-pass membrane protein</topology>
    </subcellularLocation>
</comment>
<dbReference type="GO" id="GO:0016020">
    <property type="term" value="C:membrane"/>
    <property type="evidence" value="ECO:0007669"/>
    <property type="project" value="UniProtKB-SubCell"/>
</dbReference>
<evidence type="ECO:0000256" key="7">
    <source>
        <dbReference type="SAM" id="Phobius"/>
    </source>
</evidence>
<feature type="transmembrane region" description="Helical" evidence="7">
    <location>
        <begin position="110"/>
        <end position="130"/>
    </location>
</feature>
<feature type="transmembrane region" description="Helical" evidence="7">
    <location>
        <begin position="183"/>
        <end position="204"/>
    </location>
</feature>
<feature type="transmembrane region" description="Helical" evidence="7">
    <location>
        <begin position="150"/>
        <end position="171"/>
    </location>
</feature>